<keyword evidence="1" id="KW-0812">Transmembrane</keyword>
<protein>
    <recommendedName>
        <fullName evidence="2">MADF domain-containing protein</fullName>
    </recommendedName>
</protein>
<reference evidence="3" key="1">
    <citation type="submission" date="2022-03" db="EMBL/GenBank/DDBJ databases">
        <authorList>
            <person name="Sayadi A."/>
        </authorList>
    </citation>
    <scope>NUCLEOTIDE SEQUENCE</scope>
</reference>
<keyword evidence="4" id="KW-1185">Reference proteome</keyword>
<dbReference type="InterPro" id="IPR006578">
    <property type="entry name" value="MADF-dom"/>
</dbReference>
<organism evidence="3 4">
    <name type="scientific">Acanthoscelides obtectus</name>
    <name type="common">Bean weevil</name>
    <name type="synonym">Bruchus obtectus</name>
    <dbReference type="NCBI Taxonomy" id="200917"/>
    <lineage>
        <taxon>Eukaryota</taxon>
        <taxon>Metazoa</taxon>
        <taxon>Ecdysozoa</taxon>
        <taxon>Arthropoda</taxon>
        <taxon>Hexapoda</taxon>
        <taxon>Insecta</taxon>
        <taxon>Pterygota</taxon>
        <taxon>Neoptera</taxon>
        <taxon>Endopterygota</taxon>
        <taxon>Coleoptera</taxon>
        <taxon>Polyphaga</taxon>
        <taxon>Cucujiformia</taxon>
        <taxon>Chrysomeloidea</taxon>
        <taxon>Chrysomelidae</taxon>
        <taxon>Bruchinae</taxon>
        <taxon>Bruchini</taxon>
        <taxon>Acanthoscelides</taxon>
    </lineage>
</organism>
<dbReference type="Pfam" id="PF10545">
    <property type="entry name" value="MADF_DNA_bdg"/>
    <property type="match status" value="1"/>
</dbReference>
<evidence type="ECO:0000259" key="2">
    <source>
        <dbReference type="PROSITE" id="PS51029"/>
    </source>
</evidence>
<feature type="domain" description="MADF" evidence="2">
    <location>
        <begin position="13"/>
        <end position="99"/>
    </location>
</feature>
<dbReference type="OrthoDB" id="6577442at2759"/>
<keyword evidence="1" id="KW-1133">Transmembrane helix</keyword>
<evidence type="ECO:0000313" key="4">
    <source>
        <dbReference type="Proteomes" id="UP001152888"/>
    </source>
</evidence>
<sequence>MAELKFSSEQMEQFIDLYRSFECLWNIKCTDYRDINKRNNAYEAIADIMNISIENVKKKINNIRSTYLQEKKKVELQKVQGRAQRIFIFQAYFGLVVWPFWMTLQHQGKQCVLQLQNNM</sequence>
<dbReference type="PANTHER" id="PTHR21505">
    <property type="entry name" value="MADF DOMAIN-CONTAINING PROTEIN-RELATED"/>
    <property type="match status" value="1"/>
</dbReference>
<dbReference type="Proteomes" id="UP001152888">
    <property type="component" value="Unassembled WGS sequence"/>
</dbReference>
<keyword evidence="1" id="KW-0472">Membrane</keyword>
<name>A0A9P0JWF6_ACAOB</name>
<evidence type="ECO:0000313" key="3">
    <source>
        <dbReference type="EMBL" id="CAH1961648.1"/>
    </source>
</evidence>
<dbReference type="SMART" id="SM00595">
    <property type="entry name" value="MADF"/>
    <property type="match status" value="1"/>
</dbReference>
<dbReference type="PROSITE" id="PS51029">
    <property type="entry name" value="MADF"/>
    <property type="match status" value="1"/>
</dbReference>
<feature type="transmembrane region" description="Helical" evidence="1">
    <location>
        <begin position="86"/>
        <end position="104"/>
    </location>
</feature>
<dbReference type="PANTHER" id="PTHR21505:SF8">
    <property type="entry name" value="DPT-YFP REPRESSOR BY OVEREXPRESSION, ISOFORM D-RELATED"/>
    <property type="match status" value="1"/>
</dbReference>
<dbReference type="EMBL" id="CAKOFQ010006696">
    <property type="protein sequence ID" value="CAH1961648.1"/>
    <property type="molecule type" value="Genomic_DNA"/>
</dbReference>
<comment type="caution">
    <text evidence="3">The sequence shown here is derived from an EMBL/GenBank/DDBJ whole genome shotgun (WGS) entry which is preliminary data.</text>
</comment>
<accession>A0A9P0JWF6</accession>
<evidence type="ECO:0000256" key="1">
    <source>
        <dbReference type="SAM" id="Phobius"/>
    </source>
</evidence>
<dbReference type="AlphaFoldDB" id="A0A9P0JWF6"/>
<proteinExistence type="predicted"/>
<gene>
    <name evidence="3" type="ORF">ACAOBT_LOCUS4271</name>
</gene>